<dbReference type="InterPro" id="IPR000237">
    <property type="entry name" value="GRIP_dom"/>
</dbReference>
<keyword evidence="1" id="KW-0175">Coiled coil</keyword>
<dbReference type="RefSeq" id="XP_067689582.1">
    <property type="nucleotide sequence ID" value="XM_067833479.1"/>
</dbReference>
<dbReference type="Pfam" id="PF01465">
    <property type="entry name" value="GRIP"/>
    <property type="match status" value="1"/>
</dbReference>
<name>A0A836KFH4_LEIEN</name>
<keyword evidence="4" id="KW-1185">Reference proteome</keyword>
<dbReference type="PROSITE" id="PS50913">
    <property type="entry name" value="GRIP"/>
    <property type="match status" value="1"/>
</dbReference>
<dbReference type="GeneID" id="94168989"/>
<dbReference type="OrthoDB" id="1926336at2759"/>
<comment type="caution">
    <text evidence="3">The sequence shown here is derived from an EMBL/GenBank/DDBJ whole genome shotgun (WGS) entry which is preliminary data.</text>
</comment>
<dbReference type="Proteomes" id="UP000674179">
    <property type="component" value="Chromosome 34"/>
</dbReference>
<accession>A0A836KFH4</accession>
<feature type="domain" description="GRIP" evidence="2">
    <location>
        <begin position="445"/>
        <end position="496"/>
    </location>
</feature>
<evidence type="ECO:0000313" key="3">
    <source>
        <dbReference type="EMBL" id="KAG5468875.1"/>
    </source>
</evidence>
<dbReference type="AlphaFoldDB" id="A0A836KFH4"/>
<dbReference type="EMBL" id="JAFHKP010000034">
    <property type="protein sequence ID" value="KAG5468875.1"/>
    <property type="molecule type" value="Genomic_DNA"/>
</dbReference>
<evidence type="ECO:0000259" key="2">
    <source>
        <dbReference type="PROSITE" id="PS50913"/>
    </source>
</evidence>
<protein>
    <recommendedName>
        <fullName evidence="2">GRIP domain-containing protein</fullName>
    </recommendedName>
</protein>
<sequence length="504" mass="55247">MNAAVKHGEDAVNAVASGGATAGSLSSSGVGKDTLEVMRLRQELHECQNKFASWKEKAKMGVDQMRAQIIDLTRKLDESTKQCALLAASPCSAETLPPSYVAQCQEFMYAHAFAAACLLADTASLSHSGEVPGQCMSTAATCPAKSPASLNATAESLQKPIKDQSDRLKEAHHALKRSTNELLQRTEALHQQNGRLAELKCRIAELESSNTLLKEQLMGASNTEEWKQAQDELDQQLSRARLEYERRESQLVLQHSAEVQALKASHEREIQEMQREQQDAVAQAIRDSLLSSMQTLRHNGASPSEVGGLAADGTRHCRADDDAYMGLLRDYEAMETQCAAVVKERDAMASQQQTFLLELKDLLHGTHGSIPASDADGAPTLRTAATDGISAAVGWDSLRDAASLKDAARQIQEQRLRFVQLQDELMCTRRELTRLRRFKGEPLEEGLGAQQLQYLRSVVVQLLCSLSDVRVVRHLLPVLRALLKFTDDDLKAITAAIPQGTGNR</sequence>
<feature type="coiled-coil region" evidence="1">
    <location>
        <begin position="404"/>
        <end position="431"/>
    </location>
</feature>
<organism evidence="3 4">
    <name type="scientific">Leishmania enriettii</name>
    <dbReference type="NCBI Taxonomy" id="5663"/>
    <lineage>
        <taxon>Eukaryota</taxon>
        <taxon>Discoba</taxon>
        <taxon>Euglenozoa</taxon>
        <taxon>Kinetoplastea</taxon>
        <taxon>Metakinetoplastina</taxon>
        <taxon>Trypanosomatida</taxon>
        <taxon>Trypanosomatidae</taxon>
        <taxon>Leishmaniinae</taxon>
        <taxon>Leishmania</taxon>
    </lineage>
</organism>
<feature type="coiled-coil region" evidence="1">
    <location>
        <begin position="37"/>
        <end position="82"/>
    </location>
</feature>
<gene>
    <name evidence="3" type="ORF">CUR178_01711</name>
</gene>
<feature type="coiled-coil region" evidence="1">
    <location>
        <begin position="161"/>
        <end position="283"/>
    </location>
</feature>
<dbReference type="KEGG" id="lenr:94168989"/>
<evidence type="ECO:0000313" key="4">
    <source>
        <dbReference type="Proteomes" id="UP000674179"/>
    </source>
</evidence>
<reference evidence="3 4" key="1">
    <citation type="submission" date="2021-02" db="EMBL/GenBank/DDBJ databases">
        <title>Leishmania (Mundinia) enrietti genome sequencing and assembly.</title>
        <authorList>
            <person name="Almutairi H."/>
            <person name="Gatherer D."/>
        </authorList>
    </citation>
    <scope>NUCLEOTIDE SEQUENCE [LARGE SCALE GENOMIC DNA]</scope>
    <source>
        <strain evidence="3">CUR178</strain>
    </source>
</reference>
<proteinExistence type="predicted"/>
<evidence type="ECO:0000256" key="1">
    <source>
        <dbReference type="SAM" id="Coils"/>
    </source>
</evidence>